<keyword evidence="2" id="KW-1185">Reference proteome</keyword>
<gene>
    <name evidence="1" type="primary">GIM4</name>
    <name evidence="1" type="ORF">IWQ57_000632</name>
</gene>
<protein>
    <submittedName>
        <fullName evidence="1">Cochaperone prefoldin complex subunit</fullName>
    </submittedName>
</protein>
<sequence>MSSSSGKKAAPSEQELRLRANQYTSELKVLAGKVGELELELNEHKLVIETVAKVDKSRKCFRLVNGVLIERTAGEVLPALRTNQDGIKTAIDQLTAQHKAKEKEFLDFQKEHHIRIASSS</sequence>
<organism evidence="1 2">
    <name type="scientific">Coemansia nantahalensis</name>
    <dbReference type="NCBI Taxonomy" id="2789366"/>
    <lineage>
        <taxon>Eukaryota</taxon>
        <taxon>Fungi</taxon>
        <taxon>Fungi incertae sedis</taxon>
        <taxon>Zoopagomycota</taxon>
        <taxon>Kickxellomycotina</taxon>
        <taxon>Kickxellomycetes</taxon>
        <taxon>Kickxellales</taxon>
        <taxon>Kickxellaceae</taxon>
        <taxon>Coemansia</taxon>
    </lineage>
</organism>
<accession>A0ACC1K6Y9</accession>
<name>A0ACC1K6Y9_9FUNG</name>
<evidence type="ECO:0000313" key="1">
    <source>
        <dbReference type="EMBL" id="KAJ2774871.1"/>
    </source>
</evidence>
<dbReference type="Proteomes" id="UP001140234">
    <property type="component" value="Unassembled WGS sequence"/>
</dbReference>
<evidence type="ECO:0000313" key="2">
    <source>
        <dbReference type="Proteomes" id="UP001140234"/>
    </source>
</evidence>
<dbReference type="EMBL" id="JANBUJ010000058">
    <property type="protein sequence ID" value="KAJ2774871.1"/>
    <property type="molecule type" value="Genomic_DNA"/>
</dbReference>
<comment type="caution">
    <text evidence="1">The sequence shown here is derived from an EMBL/GenBank/DDBJ whole genome shotgun (WGS) entry which is preliminary data.</text>
</comment>
<reference evidence="1" key="1">
    <citation type="submission" date="2022-07" db="EMBL/GenBank/DDBJ databases">
        <title>Phylogenomic reconstructions and comparative analyses of Kickxellomycotina fungi.</title>
        <authorList>
            <person name="Reynolds N.K."/>
            <person name="Stajich J.E."/>
            <person name="Barry K."/>
            <person name="Grigoriev I.V."/>
            <person name="Crous P."/>
            <person name="Smith M.E."/>
        </authorList>
    </citation>
    <scope>NUCLEOTIDE SEQUENCE</scope>
    <source>
        <strain evidence="1">CBS 109366</strain>
    </source>
</reference>
<proteinExistence type="predicted"/>